<evidence type="ECO:0000313" key="4">
    <source>
        <dbReference type="Proteomes" id="UP000830781"/>
    </source>
</evidence>
<gene>
    <name evidence="3" type="ORF">DSM110277_02021</name>
</gene>
<feature type="region of interest" description="Disordered" evidence="2">
    <location>
        <begin position="489"/>
        <end position="513"/>
    </location>
</feature>
<evidence type="ECO:0008006" key="5">
    <source>
        <dbReference type="Google" id="ProtNLM"/>
    </source>
</evidence>
<organism evidence="3 4">
    <name type="scientific">Sulfitobacter pontiacus</name>
    <dbReference type="NCBI Taxonomy" id="60137"/>
    <lineage>
        <taxon>Bacteria</taxon>
        <taxon>Pseudomonadati</taxon>
        <taxon>Pseudomonadota</taxon>
        <taxon>Alphaproteobacteria</taxon>
        <taxon>Rhodobacterales</taxon>
        <taxon>Roseobacteraceae</taxon>
        <taxon>Sulfitobacter</taxon>
    </lineage>
</organism>
<evidence type="ECO:0000256" key="1">
    <source>
        <dbReference type="SAM" id="Coils"/>
    </source>
</evidence>
<feature type="coiled-coil region" evidence="1">
    <location>
        <begin position="16"/>
        <end position="92"/>
    </location>
</feature>
<dbReference type="Proteomes" id="UP000830781">
    <property type="component" value="Chromosome"/>
</dbReference>
<name>A0AAX3AEB5_9RHOB</name>
<dbReference type="RefSeq" id="WP_243250233.1">
    <property type="nucleotide sequence ID" value="NZ_CP084959.1"/>
</dbReference>
<dbReference type="EMBL" id="CP084959">
    <property type="protein sequence ID" value="UOA23592.1"/>
    <property type="molecule type" value="Genomic_DNA"/>
</dbReference>
<keyword evidence="1" id="KW-0175">Coiled coil</keyword>
<accession>A0AAX3AEB5</accession>
<keyword evidence="4" id="KW-1185">Reference proteome</keyword>
<sequence length="755" mass="79771">MAEPTERIAILLELKQQEFERKAKSAGSAIERLERKYSPLAAAEAKLEKQQLRFNAALEAGTIDAAQHAKGMDLVQREYDQTAARAKHLTNNVVAMNSSVAAQTGFMTRNRSVFQQAGYQIGDFAVQVQGGQSALVAFSQQGSQLLGILGPWGAVMGAVLAVGSSLAGVLWTMGDATEETKEKAKTFTDRLEEADAALSAMSATAGNVTDLEALRQKYGELTEEVREMALALFEIDKREAVAKVSGIIEEVTGEIAKAAEAQAGTVSAALAGAGTDAGRADAEAYRIEIEKIAGIIADRQAAGQFVDPIDIENLRIMREELAAMQGDFANIGSLVDEITISPELLNEISAAQAGLEAARDAGDFSAMADQLGVIRDLLSEAGDTVSQEVLDGVTNAEAQAREMAARLEEGQNAAEGISSADIASGISPAVDEARKLAENLGVSLATARLIAATQAQKKSDLASQYQSYGEGRVAGENLVRENSALYGGDGNVLPEPKVRGASGARGRSSRGREQEPLFNIAEEELEKLKLSIEMLGKSKGEVAELTFRHKMLEEAKKRGMAITDELTAKIDAEAANVGRLADQYDLARDKIAAMEKIQGEFKDGIIDAAMGGADAMDAFTNSIKRAALEYLLFGEGMFAGGGKKSGGFGGIVSAFAGMFDKGGRIPSGQWGIAGENGPEVVRGPAMVTSTRDTARAMQGGSGQMDVRVYVDQDGNWQAAVEKISGGVIRQATPSIQKSTLAATPGYLAENSRRNE</sequence>
<evidence type="ECO:0000313" key="3">
    <source>
        <dbReference type="EMBL" id="UOA23592.1"/>
    </source>
</evidence>
<reference evidence="4" key="1">
    <citation type="journal article" date="2022" name="Microorganisms">
        <title>Beyond the ABCs#Discovery of Three New Plasmid Types in Rhodobacterales (RepQ, RepY, RepW).</title>
        <authorList>
            <person name="Freese H.M."/>
            <person name="Ringel V."/>
            <person name="Overmann J."/>
            <person name="Petersen J."/>
        </authorList>
    </citation>
    <scope>NUCLEOTIDE SEQUENCE [LARGE SCALE GENOMIC DNA]</scope>
    <source>
        <strain evidence="4">DSM 110277</strain>
    </source>
</reference>
<dbReference type="AlphaFoldDB" id="A0AAX3AEB5"/>
<evidence type="ECO:0000256" key="2">
    <source>
        <dbReference type="SAM" id="MobiDB-lite"/>
    </source>
</evidence>
<protein>
    <recommendedName>
        <fullName evidence="5">Prophage tail length tape measure protein</fullName>
    </recommendedName>
</protein>
<proteinExistence type="predicted"/>